<dbReference type="PANTHER" id="PTHR35008">
    <property type="entry name" value="BLL4482 PROTEIN-RELATED"/>
    <property type="match status" value="1"/>
</dbReference>
<dbReference type="Gene3D" id="1.10.760.10">
    <property type="entry name" value="Cytochrome c-like domain"/>
    <property type="match status" value="3"/>
</dbReference>
<dbReference type="PROSITE" id="PS51007">
    <property type="entry name" value="CYTC"/>
    <property type="match status" value="3"/>
</dbReference>
<dbReference type="Proteomes" id="UP000289200">
    <property type="component" value="Unassembled WGS sequence"/>
</dbReference>
<evidence type="ECO:0000256" key="3">
    <source>
        <dbReference type="ARBA" id="ARBA00023004"/>
    </source>
</evidence>
<evidence type="ECO:0000256" key="1">
    <source>
        <dbReference type="ARBA" id="ARBA00022617"/>
    </source>
</evidence>
<feature type="transmembrane region" description="Helical" evidence="5">
    <location>
        <begin position="471"/>
        <end position="489"/>
    </location>
</feature>
<keyword evidence="5" id="KW-0472">Membrane</keyword>
<gene>
    <name evidence="7" type="primary">nicB_5</name>
    <name evidence="7" type="ORF">RHODGE_RHODGE_04033</name>
</gene>
<feature type="domain" description="Cytochrome c" evidence="6">
    <location>
        <begin position="553"/>
        <end position="653"/>
    </location>
</feature>
<dbReference type="Pfam" id="PF13442">
    <property type="entry name" value="Cytochrome_CBB3"/>
    <property type="match status" value="2"/>
</dbReference>
<keyword evidence="8" id="KW-1185">Reference proteome</keyword>
<dbReference type="GO" id="GO:0020037">
    <property type="term" value="F:heme binding"/>
    <property type="evidence" value="ECO:0007669"/>
    <property type="project" value="InterPro"/>
</dbReference>
<comment type="caution">
    <text evidence="7">The sequence shown here is derived from an EMBL/GenBank/DDBJ whole genome shotgun (WGS) entry which is preliminary data.</text>
</comment>
<dbReference type="InterPro" id="IPR051459">
    <property type="entry name" value="Cytochrome_c-type_DH"/>
</dbReference>
<evidence type="ECO:0000256" key="5">
    <source>
        <dbReference type="SAM" id="Phobius"/>
    </source>
</evidence>
<keyword evidence="5" id="KW-0812">Transmembrane</keyword>
<accession>A0A3S5CYK8</accession>
<feature type="domain" description="Cytochrome c" evidence="6">
    <location>
        <begin position="75"/>
        <end position="170"/>
    </location>
</feature>
<feature type="domain" description="Cytochrome c" evidence="6">
    <location>
        <begin position="195"/>
        <end position="416"/>
    </location>
</feature>
<dbReference type="PANTHER" id="PTHR35008:SF8">
    <property type="entry name" value="ALCOHOL DEHYDROGENASE CYTOCHROME C SUBUNIT"/>
    <property type="match status" value="1"/>
</dbReference>
<evidence type="ECO:0000259" key="6">
    <source>
        <dbReference type="PROSITE" id="PS51007"/>
    </source>
</evidence>
<dbReference type="AlphaFoldDB" id="A0A3S5CYK8"/>
<dbReference type="OrthoDB" id="9811281at2"/>
<keyword evidence="3 4" id="KW-0408">Iron</keyword>
<dbReference type="EMBL" id="UWOC01000181">
    <property type="protein sequence ID" value="VCU10437.1"/>
    <property type="molecule type" value="Genomic_DNA"/>
</dbReference>
<feature type="transmembrane region" description="Helical" evidence="5">
    <location>
        <begin position="509"/>
        <end position="532"/>
    </location>
</feature>
<evidence type="ECO:0000256" key="4">
    <source>
        <dbReference type="PROSITE-ProRule" id="PRU00433"/>
    </source>
</evidence>
<reference evidence="8" key="1">
    <citation type="submission" date="2018-10" db="EMBL/GenBank/DDBJ databases">
        <authorList>
            <person name="Peiro R."/>
            <person name="Begona"/>
            <person name="Cbmso G."/>
            <person name="Lopez M."/>
            <person name="Gonzalez S."/>
            <person name="Sacristan E."/>
            <person name="Castillo E."/>
        </authorList>
    </citation>
    <scope>NUCLEOTIDE SEQUENCE [LARGE SCALE GENOMIC DNA]</scope>
</reference>
<sequence length="686" mass="72489">MTAAEPAVPVAPESASLGTRRLLRWSLAACSLLLALDLARSLIGHLGYASPVSMWQPEADRYADIVWPPAASVPPGAARGQRVFLENCAICHGPEGRGNGAAAPSLAPRPRDLTATAFKYKTTPAGAPPHVDDIRRVVRDGLAASAMPGFGDILTPTDLNAVVAFVRDLGAPAATASPTDTAPVVVPTRPPATAASVSRGAALYSEQGCAGCHGDDLRGGQVMAEAADSSVTSRDLTAPWTFRGGAAPADVFLRLTTGLAPAPMPAYAHLPEADRWALVDFIESRRRPAPGEPGAVLASPGQSADPLVRGRYLVRAGLCGLCHTEVSRIGIYRDDRYLAGGIRVTAHPQGVFVSRNLTPDDETGLGRWSEAEIARAIRDGRTANGLLNPWSMPWLFLHGLSDPDAMAIARYLKTLPPVHNAVPEPLGYGAVETVLTKLWSGDPWLGRPETITYVAGNFAGRSGPSLARVQTLMTIAQAVVLLLWLALLARAIPARLWLPLGRRSWRGALAGTAAVAVYAAPMLGLVPAGLVADAALRDVPQPTTDGLAPEQAALIDRGRYLFTHASCVFCHRADGSGGLKLSGLPGTLYTANISSDPSAGIGAWSDAEIARAVRSGVGRRGRPLYWQAMPWDHFSNLDEEDVMALTAYLRRLPPVATAVPAYRPPSVDDCRDYTVWTVPSTTPGCR</sequence>
<dbReference type="Pfam" id="PF00034">
    <property type="entry name" value="Cytochrom_C"/>
    <property type="match status" value="1"/>
</dbReference>
<keyword evidence="2 4" id="KW-0479">Metal-binding</keyword>
<dbReference type="GO" id="GO:0046872">
    <property type="term" value="F:metal ion binding"/>
    <property type="evidence" value="ECO:0007669"/>
    <property type="project" value="UniProtKB-KW"/>
</dbReference>
<dbReference type="InterPro" id="IPR036909">
    <property type="entry name" value="Cyt_c-like_dom_sf"/>
</dbReference>
<name>A0A3S5CYK8_9BRAD</name>
<evidence type="ECO:0000256" key="2">
    <source>
        <dbReference type="ARBA" id="ARBA00022723"/>
    </source>
</evidence>
<organism evidence="7 8">
    <name type="scientific">Rhodoplanes serenus</name>
    <dbReference type="NCBI Taxonomy" id="200615"/>
    <lineage>
        <taxon>Bacteria</taxon>
        <taxon>Pseudomonadati</taxon>
        <taxon>Pseudomonadota</taxon>
        <taxon>Alphaproteobacteria</taxon>
        <taxon>Hyphomicrobiales</taxon>
        <taxon>Nitrobacteraceae</taxon>
        <taxon>Rhodoplanes</taxon>
    </lineage>
</organism>
<dbReference type="GO" id="GO:0009055">
    <property type="term" value="F:electron transfer activity"/>
    <property type="evidence" value="ECO:0007669"/>
    <property type="project" value="InterPro"/>
</dbReference>
<keyword evidence="1 4" id="KW-0349">Heme</keyword>
<dbReference type="RefSeq" id="WP_129610883.1">
    <property type="nucleotide sequence ID" value="NZ_UWOC01000181.1"/>
</dbReference>
<dbReference type="SUPFAM" id="SSF46626">
    <property type="entry name" value="Cytochrome c"/>
    <property type="match status" value="4"/>
</dbReference>
<protein>
    <submittedName>
        <fullName evidence="7">Nicotinate dehydrogenase subunit B</fullName>
    </submittedName>
</protein>
<evidence type="ECO:0000313" key="8">
    <source>
        <dbReference type="Proteomes" id="UP000289200"/>
    </source>
</evidence>
<proteinExistence type="predicted"/>
<dbReference type="InterPro" id="IPR009056">
    <property type="entry name" value="Cyt_c-like_dom"/>
</dbReference>
<keyword evidence="5" id="KW-1133">Transmembrane helix</keyword>
<evidence type="ECO:0000313" key="7">
    <source>
        <dbReference type="EMBL" id="VCU10437.1"/>
    </source>
</evidence>